<organism evidence="3 4">
    <name type="scientific">Sulfoacidibacillus ferrooxidans</name>
    <dbReference type="NCBI Taxonomy" id="2005001"/>
    <lineage>
        <taxon>Bacteria</taxon>
        <taxon>Bacillati</taxon>
        <taxon>Bacillota</taxon>
        <taxon>Bacilli</taxon>
        <taxon>Bacillales</taxon>
        <taxon>Alicyclobacillaceae</taxon>
        <taxon>Sulfoacidibacillus</taxon>
    </lineage>
</organism>
<dbReference type="EMBL" id="JALBUF010000001">
    <property type="protein sequence ID" value="MCI0182202.1"/>
    <property type="molecule type" value="Genomic_DNA"/>
</dbReference>
<dbReference type="InterPro" id="IPR043128">
    <property type="entry name" value="Rev_trsase/Diguanyl_cyclase"/>
</dbReference>
<name>A0A9X2ADC4_9BACL</name>
<feature type="transmembrane region" description="Helical" evidence="1">
    <location>
        <begin position="256"/>
        <end position="275"/>
    </location>
</feature>
<dbReference type="Proteomes" id="UP001139263">
    <property type="component" value="Unassembled WGS sequence"/>
</dbReference>
<dbReference type="CDD" id="cd01949">
    <property type="entry name" value="GGDEF"/>
    <property type="match status" value="1"/>
</dbReference>
<sequence>MLKNKTYTQHDQLIHRSSNITQSSTLMGKTLSENTMISMLDTKATTSRIWSIRIFAIILCLIFISSLPFATRMTIVVKPFLPSVLSIMIVSEWITSFLFFGQFFTTRRIAYAFLANAYLYSGLIIVPHLLTFPGIFSQSGWLGATSQTAIWLWVFWHGGFPLGLMIFALADRTGKRTASEKRIWHWIIYSFAITLSIVALETLLAIHYVSYLPTLIKGRNYFHLFTSGVGPIVWLINAAAVLSVTYPQKPRGALRMWIAIVAFASWIDVTLTLYASGRYMVGWYVARFTSLIAGLVILLVLLGEIVRLYHQFAIQQVHISYLAYHDPLTGLANRRLFLEQLQHYLSTTSESTFFAVLALDLDGFKNVNDTYGHEAGDQLLQEIANRLTLSVQPEDVVSRFGGDEFTLLVTSASNDADILHIVDQILNSVVKKVVLQDGEVVSVTASIGIALYPLQAKTAQTLLRCADQALYTAKDLGKNQYIFGT</sequence>
<evidence type="ECO:0000313" key="4">
    <source>
        <dbReference type="Proteomes" id="UP001139263"/>
    </source>
</evidence>
<keyword evidence="1" id="KW-0472">Membrane</keyword>
<keyword evidence="1" id="KW-1133">Transmembrane helix</keyword>
<dbReference type="InterPro" id="IPR029787">
    <property type="entry name" value="Nucleotide_cyclase"/>
</dbReference>
<dbReference type="AlphaFoldDB" id="A0A9X2ADC4"/>
<evidence type="ECO:0000256" key="1">
    <source>
        <dbReference type="SAM" id="Phobius"/>
    </source>
</evidence>
<dbReference type="NCBIfam" id="TIGR00254">
    <property type="entry name" value="GGDEF"/>
    <property type="match status" value="1"/>
</dbReference>
<feature type="transmembrane region" description="Helical" evidence="1">
    <location>
        <begin position="49"/>
        <end position="68"/>
    </location>
</feature>
<feature type="transmembrane region" description="Helical" evidence="1">
    <location>
        <begin position="80"/>
        <end position="100"/>
    </location>
</feature>
<feature type="transmembrane region" description="Helical" evidence="1">
    <location>
        <begin position="183"/>
        <end position="209"/>
    </location>
</feature>
<comment type="caution">
    <text evidence="3">The sequence shown here is derived from an EMBL/GenBank/DDBJ whole genome shotgun (WGS) entry which is preliminary data.</text>
</comment>
<dbReference type="PANTHER" id="PTHR46663:SF2">
    <property type="entry name" value="GGDEF DOMAIN-CONTAINING PROTEIN"/>
    <property type="match status" value="1"/>
</dbReference>
<dbReference type="Pfam" id="PF00990">
    <property type="entry name" value="GGDEF"/>
    <property type="match status" value="1"/>
</dbReference>
<feature type="domain" description="GGDEF" evidence="2">
    <location>
        <begin position="352"/>
        <end position="485"/>
    </location>
</feature>
<feature type="transmembrane region" description="Helical" evidence="1">
    <location>
        <begin position="281"/>
        <end position="302"/>
    </location>
</feature>
<dbReference type="SMART" id="SM00267">
    <property type="entry name" value="GGDEF"/>
    <property type="match status" value="1"/>
</dbReference>
<dbReference type="Pfam" id="PF17158">
    <property type="entry name" value="MASE4"/>
    <property type="match status" value="1"/>
</dbReference>
<dbReference type="InterPro" id="IPR000160">
    <property type="entry name" value="GGDEF_dom"/>
</dbReference>
<dbReference type="InterPro" id="IPR052163">
    <property type="entry name" value="DGC-Regulatory_Protein"/>
</dbReference>
<dbReference type="InterPro" id="IPR033424">
    <property type="entry name" value="MASE4"/>
</dbReference>
<dbReference type="FunFam" id="3.30.70.270:FF:000001">
    <property type="entry name" value="Diguanylate cyclase domain protein"/>
    <property type="match status" value="1"/>
</dbReference>
<dbReference type="RefSeq" id="WP_241711815.1">
    <property type="nucleotide sequence ID" value="NZ_JALBUF010000001.1"/>
</dbReference>
<evidence type="ECO:0000259" key="2">
    <source>
        <dbReference type="PROSITE" id="PS50887"/>
    </source>
</evidence>
<gene>
    <name evidence="3" type="ORF">MM817_00458</name>
</gene>
<dbReference type="SUPFAM" id="SSF55073">
    <property type="entry name" value="Nucleotide cyclase"/>
    <property type="match status" value="1"/>
</dbReference>
<proteinExistence type="predicted"/>
<keyword evidence="1" id="KW-0812">Transmembrane</keyword>
<feature type="transmembrane region" description="Helical" evidence="1">
    <location>
        <begin position="150"/>
        <end position="171"/>
    </location>
</feature>
<keyword evidence="4" id="KW-1185">Reference proteome</keyword>
<feature type="transmembrane region" description="Helical" evidence="1">
    <location>
        <begin position="221"/>
        <end position="244"/>
    </location>
</feature>
<dbReference type="PANTHER" id="PTHR46663">
    <property type="entry name" value="DIGUANYLATE CYCLASE DGCT-RELATED"/>
    <property type="match status" value="1"/>
</dbReference>
<dbReference type="PROSITE" id="PS50887">
    <property type="entry name" value="GGDEF"/>
    <property type="match status" value="1"/>
</dbReference>
<reference evidence="3" key="1">
    <citation type="submission" date="2022-03" db="EMBL/GenBank/DDBJ databases">
        <title>Draft Genome Sequence of Firmicute Strain S0AB, a Heterotrophic Iron/Sulfur-Oxidizing Extreme Acidophile.</title>
        <authorList>
            <person name="Vergara E."/>
            <person name="Pakostova E."/>
            <person name="Johnson D.B."/>
            <person name="Holmes D.S."/>
        </authorList>
    </citation>
    <scope>NUCLEOTIDE SEQUENCE</scope>
    <source>
        <strain evidence="3">S0AB</strain>
    </source>
</reference>
<dbReference type="Gene3D" id="3.30.70.270">
    <property type="match status" value="1"/>
</dbReference>
<protein>
    <recommendedName>
        <fullName evidence="2">GGDEF domain-containing protein</fullName>
    </recommendedName>
</protein>
<accession>A0A9X2ADC4</accession>
<evidence type="ECO:0000313" key="3">
    <source>
        <dbReference type="EMBL" id="MCI0182202.1"/>
    </source>
</evidence>
<feature type="transmembrane region" description="Helical" evidence="1">
    <location>
        <begin position="109"/>
        <end position="130"/>
    </location>
</feature>